<name>A0A5N1JLT7_9BACT</name>
<keyword evidence="4" id="KW-0238">DNA-binding</keyword>
<dbReference type="GO" id="GO:0003677">
    <property type="term" value="F:DNA binding"/>
    <property type="evidence" value="ECO:0007669"/>
    <property type="project" value="UniProtKB-KW"/>
</dbReference>
<gene>
    <name evidence="7" type="ORF">F0P93_01720</name>
</gene>
<evidence type="ECO:0000256" key="4">
    <source>
        <dbReference type="ARBA" id="ARBA00023125"/>
    </source>
</evidence>
<dbReference type="GO" id="GO:0030170">
    <property type="term" value="F:pyridoxal phosphate binding"/>
    <property type="evidence" value="ECO:0007669"/>
    <property type="project" value="InterPro"/>
</dbReference>
<dbReference type="AlphaFoldDB" id="A0A5N1JLT7"/>
<comment type="caution">
    <text evidence="7">The sequence shown here is derived from an EMBL/GenBank/DDBJ whole genome shotgun (WGS) entry which is preliminary data.</text>
</comment>
<evidence type="ECO:0000259" key="6">
    <source>
        <dbReference type="PROSITE" id="PS50949"/>
    </source>
</evidence>
<dbReference type="InterPro" id="IPR036388">
    <property type="entry name" value="WH-like_DNA-bd_sf"/>
</dbReference>
<dbReference type="GO" id="GO:0003700">
    <property type="term" value="F:DNA-binding transcription factor activity"/>
    <property type="evidence" value="ECO:0007669"/>
    <property type="project" value="InterPro"/>
</dbReference>
<dbReference type="CDD" id="cd07377">
    <property type="entry name" value="WHTH_GntR"/>
    <property type="match status" value="1"/>
</dbReference>
<keyword evidence="3" id="KW-0805">Transcription regulation</keyword>
<keyword evidence="7" id="KW-0808">Transferase</keyword>
<keyword evidence="7" id="KW-0032">Aminotransferase</keyword>
<dbReference type="InterPro" id="IPR015421">
    <property type="entry name" value="PyrdxlP-dep_Trfase_major"/>
</dbReference>
<evidence type="ECO:0000256" key="5">
    <source>
        <dbReference type="ARBA" id="ARBA00023163"/>
    </source>
</evidence>
<dbReference type="Proteomes" id="UP000326344">
    <property type="component" value="Unassembled WGS sequence"/>
</dbReference>
<feature type="domain" description="HTH gntR-type" evidence="6">
    <location>
        <begin position="16"/>
        <end position="84"/>
    </location>
</feature>
<dbReference type="PROSITE" id="PS50949">
    <property type="entry name" value="HTH_GNTR"/>
    <property type="match status" value="1"/>
</dbReference>
<dbReference type="InterPro" id="IPR051446">
    <property type="entry name" value="HTH_trans_reg/aminotransferase"/>
</dbReference>
<dbReference type="InterPro" id="IPR000524">
    <property type="entry name" value="Tscrpt_reg_HTH_GntR"/>
</dbReference>
<dbReference type="PANTHER" id="PTHR46577">
    <property type="entry name" value="HTH-TYPE TRANSCRIPTIONAL REGULATORY PROTEIN GABR"/>
    <property type="match status" value="1"/>
</dbReference>
<dbReference type="EMBL" id="VTWS01000001">
    <property type="protein sequence ID" value="KAA9356496.1"/>
    <property type="molecule type" value="Genomic_DNA"/>
</dbReference>
<evidence type="ECO:0000256" key="3">
    <source>
        <dbReference type="ARBA" id="ARBA00023015"/>
    </source>
</evidence>
<sequence length="492" mass="54923">MLPFKTLITIDKSTEASVYLQLAEQLRRLIGDGVLKTGQKLPGTRQLAELLQFHRKTIVAAYDELLAEGWLESRAGSGTFVADPLPLVRPQSLVSEVDGQQTNRKPGFQFDTQPHLVRPLLLMGEGLRLDDGFPDIRLAPMEELSRAYRSYFRWGNPQQHFGYGDPKGNRLLREELSVFLNETRALRTTADNILISRGSMMGIHLASTLLLKPGQTAVVGETNWSGANMNFQQAGAELLTVPVDQHGLDVEALAELCQRRPVRLVYVTPHHHYPTTVTLPPNRRLRLLQLSQQHGFVILEDDYDYEFHYHRRPILPLASADPNGMVVYIGSLSKSVAPAFRMGYVVASETVIDELARLRRIIDRQGDAMLEFAIGQLFRNGDMRRHLKKAHQTYLSRCNQFCSLLTSALPDQVQFVKPEGGLAVWATFDPPVDLAQLAQKAKAEGLTFSDGLAHNPPGKVLNSTRLGFASSTETELEQSVGILQKVVKGLFN</sequence>
<dbReference type="InterPro" id="IPR036390">
    <property type="entry name" value="WH_DNA-bd_sf"/>
</dbReference>
<dbReference type="InterPro" id="IPR004839">
    <property type="entry name" value="Aminotransferase_I/II_large"/>
</dbReference>
<comment type="similarity">
    <text evidence="1">In the C-terminal section; belongs to the class-I pyridoxal-phosphate-dependent aminotransferase family.</text>
</comment>
<dbReference type="InterPro" id="IPR015424">
    <property type="entry name" value="PyrdxlP-dep_Trfase"/>
</dbReference>
<dbReference type="Pfam" id="PF00155">
    <property type="entry name" value="Aminotran_1_2"/>
    <property type="match status" value="1"/>
</dbReference>
<reference evidence="7 8" key="1">
    <citation type="submission" date="2019-09" db="EMBL/GenBank/DDBJ databases">
        <title>Genome Sequence of Larkinella sp MA1.</title>
        <authorList>
            <person name="Srinivasan S."/>
        </authorList>
    </citation>
    <scope>NUCLEOTIDE SEQUENCE [LARGE SCALE GENOMIC DNA]</scope>
    <source>
        <strain evidence="7 8">MA1</strain>
    </source>
</reference>
<evidence type="ECO:0000256" key="2">
    <source>
        <dbReference type="ARBA" id="ARBA00022898"/>
    </source>
</evidence>
<keyword evidence="5" id="KW-0804">Transcription</keyword>
<dbReference type="CDD" id="cd00609">
    <property type="entry name" value="AAT_like"/>
    <property type="match status" value="1"/>
</dbReference>
<evidence type="ECO:0000313" key="8">
    <source>
        <dbReference type="Proteomes" id="UP000326344"/>
    </source>
</evidence>
<dbReference type="Gene3D" id="3.40.640.10">
    <property type="entry name" value="Type I PLP-dependent aspartate aminotransferase-like (Major domain)"/>
    <property type="match status" value="1"/>
</dbReference>
<evidence type="ECO:0000256" key="1">
    <source>
        <dbReference type="ARBA" id="ARBA00005384"/>
    </source>
</evidence>
<keyword evidence="8" id="KW-1185">Reference proteome</keyword>
<proteinExistence type="inferred from homology"/>
<evidence type="ECO:0000313" key="7">
    <source>
        <dbReference type="EMBL" id="KAA9356496.1"/>
    </source>
</evidence>
<dbReference type="RefSeq" id="WP_150874650.1">
    <property type="nucleotide sequence ID" value="NZ_VTWS01000001.1"/>
</dbReference>
<organism evidence="7 8">
    <name type="scientific">Larkinella humicola</name>
    <dbReference type="NCBI Taxonomy" id="2607654"/>
    <lineage>
        <taxon>Bacteria</taxon>
        <taxon>Pseudomonadati</taxon>
        <taxon>Bacteroidota</taxon>
        <taxon>Cytophagia</taxon>
        <taxon>Cytophagales</taxon>
        <taxon>Spirosomataceae</taxon>
        <taxon>Larkinella</taxon>
    </lineage>
</organism>
<dbReference type="SUPFAM" id="SSF46785">
    <property type="entry name" value="Winged helix' DNA-binding domain"/>
    <property type="match status" value="1"/>
</dbReference>
<keyword evidence="2" id="KW-0663">Pyridoxal phosphate</keyword>
<dbReference type="SMART" id="SM00345">
    <property type="entry name" value="HTH_GNTR"/>
    <property type="match status" value="1"/>
</dbReference>
<dbReference type="Gene3D" id="1.10.10.10">
    <property type="entry name" value="Winged helix-like DNA-binding domain superfamily/Winged helix DNA-binding domain"/>
    <property type="match status" value="1"/>
</dbReference>
<dbReference type="SUPFAM" id="SSF53383">
    <property type="entry name" value="PLP-dependent transferases"/>
    <property type="match status" value="1"/>
</dbReference>
<accession>A0A5N1JLT7</accession>
<dbReference type="GO" id="GO:0008483">
    <property type="term" value="F:transaminase activity"/>
    <property type="evidence" value="ECO:0007669"/>
    <property type="project" value="UniProtKB-KW"/>
</dbReference>
<protein>
    <submittedName>
        <fullName evidence="7">PLP-dependent aminotransferase family protein</fullName>
    </submittedName>
</protein>
<dbReference type="Pfam" id="PF00392">
    <property type="entry name" value="GntR"/>
    <property type="match status" value="1"/>
</dbReference>
<dbReference type="PANTHER" id="PTHR46577:SF1">
    <property type="entry name" value="HTH-TYPE TRANSCRIPTIONAL REGULATORY PROTEIN GABR"/>
    <property type="match status" value="1"/>
</dbReference>